<feature type="compositionally biased region" description="Low complexity" evidence="1">
    <location>
        <begin position="302"/>
        <end position="313"/>
    </location>
</feature>
<evidence type="ECO:0000256" key="1">
    <source>
        <dbReference type="SAM" id="MobiDB-lite"/>
    </source>
</evidence>
<dbReference type="AlphaFoldDB" id="A0A0F9CGA9"/>
<name>A0A0F9CGA9_9ZZZZ</name>
<feature type="compositionally biased region" description="Low complexity" evidence="1">
    <location>
        <begin position="326"/>
        <end position="346"/>
    </location>
</feature>
<gene>
    <name evidence="2" type="ORF">LCGC14_2326520</name>
</gene>
<reference evidence="2" key="1">
    <citation type="journal article" date="2015" name="Nature">
        <title>Complex archaea that bridge the gap between prokaryotes and eukaryotes.</title>
        <authorList>
            <person name="Spang A."/>
            <person name="Saw J.H."/>
            <person name="Jorgensen S.L."/>
            <person name="Zaremba-Niedzwiedzka K."/>
            <person name="Martijn J."/>
            <person name="Lind A.E."/>
            <person name="van Eijk R."/>
            <person name="Schleper C."/>
            <person name="Guy L."/>
            <person name="Ettema T.J."/>
        </authorList>
    </citation>
    <scope>NUCLEOTIDE SEQUENCE</scope>
</reference>
<comment type="caution">
    <text evidence="2">The sequence shown here is derived from an EMBL/GenBank/DDBJ whole genome shotgun (WGS) entry which is preliminary data.</text>
</comment>
<dbReference type="EMBL" id="LAZR01033349">
    <property type="protein sequence ID" value="KKL48338.1"/>
    <property type="molecule type" value="Genomic_DNA"/>
</dbReference>
<sequence>TLTVQDGTKFTVGDGIQFSATATASGEICRVTAIATNDLTIVRGIQSTTATTHENSDNVNIVGPSVGEIARVIDVAFGGANSKLTVAPGFSASLVSGTDYEVHYKFYPNHVRDKANEILENIRRPILLPLTLVPDGDMEDTGTVSVYWTAAGTGGDPTLAKDTSTVLHGRQTLSITNGGGVTLGYAKSNSVYMSQHTVVFVATDVYITAGDKAKLTLYDVTGTVAIETAESAATGWVHLAFTASLPDDCEEVQVWLESPAVSDVTYWGSVQLLKASRVSTTIRARSSGARTSTGWSTSRGVPASPRRPTTTRTRSSRSRRGRGARPRSSATRPRSRHSGSSSRRAT</sequence>
<evidence type="ECO:0000313" key="2">
    <source>
        <dbReference type="EMBL" id="KKL48338.1"/>
    </source>
</evidence>
<proteinExistence type="predicted"/>
<feature type="region of interest" description="Disordered" evidence="1">
    <location>
        <begin position="281"/>
        <end position="346"/>
    </location>
</feature>
<feature type="compositionally biased region" description="Basic residues" evidence="1">
    <location>
        <begin position="314"/>
        <end position="325"/>
    </location>
</feature>
<protein>
    <submittedName>
        <fullName evidence="2">Uncharacterized protein</fullName>
    </submittedName>
</protein>
<feature type="non-terminal residue" evidence="2">
    <location>
        <position position="1"/>
    </location>
</feature>
<organism evidence="2">
    <name type="scientific">marine sediment metagenome</name>
    <dbReference type="NCBI Taxonomy" id="412755"/>
    <lineage>
        <taxon>unclassified sequences</taxon>
        <taxon>metagenomes</taxon>
        <taxon>ecological metagenomes</taxon>
    </lineage>
</organism>
<accession>A0A0F9CGA9</accession>
<feature type="compositionally biased region" description="Polar residues" evidence="1">
    <location>
        <begin position="281"/>
        <end position="299"/>
    </location>
</feature>